<name>A0A199NXF2_9XANT</name>
<dbReference type="Proteomes" id="UP000093858">
    <property type="component" value="Unassembled WGS sequence"/>
</dbReference>
<evidence type="ECO:0000313" key="2">
    <source>
        <dbReference type="Proteomes" id="UP000093858"/>
    </source>
</evidence>
<comment type="caution">
    <text evidence="1">The sequence shown here is derived from an EMBL/GenBank/DDBJ whole genome shotgun (WGS) entry which is preliminary data.</text>
</comment>
<protein>
    <submittedName>
        <fullName evidence="1">Uncharacterized protein</fullName>
    </submittedName>
</protein>
<reference evidence="1 2" key="1">
    <citation type="submission" date="2016-04" db="EMBL/GenBank/DDBJ databases">
        <title>Xanthomonas translucens phylogeny.</title>
        <authorList>
            <person name="Langlois P."/>
        </authorList>
    </citation>
    <scope>NUCLEOTIDE SEQUENCE [LARGE SCALE GENOMIC DNA]</scope>
    <source>
        <strain evidence="1 2">B99</strain>
    </source>
</reference>
<sequence length="343" mass="39098">MQPSVVEYEETARTAHFGIDSDGQFKSLHSESAPFGSILLRRAQQEYENAFALHGSGVPSIVPYALYRYPGLRFKAEPLGAVVSLAPDESPHSLDVLYLDCRTASRERQQHLQEVLAALDADAVEDRAIAAAQREIGYRVGQALRQFAQSGHYRYSSAWDNFYLNKRDGVVYLTDLDSSRRLQELPTEIAGMQVLRDLAGALWRLPKQYSECDVVSRFKLSDVRRTDPLAATLRGFFDLDEATARAVVEPLWDYFIPHWFLLKRQGADITTFSKEQRKSYRIDKGLFHCLATLVTAPVYRRLHARLGLPQIPEQADLLERANLFLGEPMDYIRWLLRDDRCDG</sequence>
<proteinExistence type="predicted"/>
<dbReference type="EMBL" id="LWSU01000274">
    <property type="protein sequence ID" value="OAX53480.1"/>
    <property type="molecule type" value="Genomic_DNA"/>
</dbReference>
<evidence type="ECO:0000313" key="1">
    <source>
        <dbReference type="EMBL" id="OAX53480.1"/>
    </source>
</evidence>
<dbReference type="AlphaFoldDB" id="A0A199NXF2"/>
<accession>A0A199NXF2</accession>
<organism evidence="1 2">
    <name type="scientific">Xanthomonas graminis pv. poae</name>
    <dbReference type="NCBI Taxonomy" id="227946"/>
    <lineage>
        <taxon>Bacteria</taxon>
        <taxon>Pseudomonadati</taxon>
        <taxon>Pseudomonadota</taxon>
        <taxon>Gammaproteobacteria</taxon>
        <taxon>Lysobacterales</taxon>
        <taxon>Lysobacteraceae</taxon>
        <taxon>Xanthomonas</taxon>
        <taxon>Xanthomonas translucens group</taxon>
        <taxon>Xanthomonas graminis</taxon>
    </lineage>
</organism>
<gene>
    <name evidence="1" type="ORF">A6R73_07135</name>
</gene>